<protein>
    <submittedName>
        <fullName evidence="1">Uncharacterized protein</fullName>
    </submittedName>
</protein>
<dbReference type="Gene3D" id="2.130.10.10">
    <property type="entry name" value="YVTN repeat-like/Quinoprotein amine dehydrogenase"/>
    <property type="match status" value="1"/>
</dbReference>
<dbReference type="InterPro" id="IPR015943">
    <property type="entry name" value="WD40/YVTN_repeat-like_dom_sf"/>
</dbReference>
<evidence type="ECO:0000313" key="2">
    <source>
        <dbReference type="Proteomes" id="UP000291020"/>
    </source>
</evidence>
<dbReference type="SMART" id="SM00320">
    <property type="entry name" value="WD40"/>
    <property type="match status" value="3"/>
</dbReference>
<reference evidence="2" key="1">
    <citation type="journal article" date="2017" name="PLoS ONE">
        <title>The Agassiz's desert tortoise genome provides a resource for the conservation of a threatened species.</title>
        <authorList>
            <person name="Tollis M."/>
            <person name="DeNardo D.F."/>
            <person name="Cornelius J.A."/>
            <person name="Dolby G.A."/>
            <person name="Edwards T."/>
            <person name="Henen B.T."/>
            <person name="Karl A.E."/>
            <person name="Murphy R.W."/>
            <person name="Kusumi K."/>
        </authorList>
    </citation>
    <scope>NUCLEOTIDE SEQUENCE [LARGE SCALE GENOMIC DNA]</scope>
</reference>
<dbReference type="GO" id="GO:0031122">
    <property type="term" value="P:cytoplasmic microtubule organization"/>
    <property type="evidence" value="ECO:0007669"/>
    <property type="project" value="TreeGrafter"/>
</dbReference>
<evidence type="ECO:0000313" key="1">
    <source>
        <dbReference type="Ensembl" id="ENSGAGP00000005225.1"/>
    </source>
</evidence>
<dbReference type="InterPro" id="IPR042795">
    <property type="entry name" value="Wdr73"/>
</dbReference>
<dbReference type="GO" id="GO:0000922">
    <property type="term" value="C:spindle pole"/>
    <property type="evidence" value="ECO:0007669"/>
    <property type="project" value="TreeGrafter"/>
</dbReference>
<keyword evidence="2" id="KW-1185">Reference proteome</keyword>
<dbReference type="PANTHER" id="PTHR46947">
    <property type="entry name" value="WD REPEAT-CONTAINING PROTEIN 73"/>
    <property type="match status" value="1"/>
</dbReference>
<dbReference type="InterPro" id="IPR001680">
    <property type="entry name" value="WD40_rpt"/>
</dbReference>
<dbReference type="AlphaFoldDB" id="A0A452GT98"/>
<reference evidence="1" key="2">
    <citation type="submission" date="2025-08" db="UniProtKB">
        <authorList>
            <consortium name="Ensembl"/>
        </authorList>
    </citation>
    <scope>IDENTIFICATION</scope>
</reference>
<dbReference type="GO" id="GO:0005829">
    <property type="term" value="C:cytosol"/>
    <property type="evidence" value="ECO:0007669"/>
    <property type="project" value="TreeGrafter"/>
</dbReference>
<accession>A0A452GT98</accession>
<organism evidence="1 2">
    <name type="scientific">Gopherus agassizii</name>
    <name type="common">Agassiz's desert tortoise</name>
    <dbReference type="NCBI Taxonomy" id="38772"/>
    <lineage>
        <taxon>Eukaryota</taxon>
        <taxon>Metazoa</taxon>
        <taxon>Chordata</taxon>
        <taxon>Craniata</taxon>
        <taxon>Vertebrata</taxon>
        <taxon>Euteleostomi</taxon>
        <taxon>Archelosauria</taxon>
        <taxon>Testudinata</taxon>
        <taxon>Testudines</taxon>
        <taxon>Cryptodira</taxon>
        <taxon>Durocryptodira</taxon>
        <taxon>Testudinoidea</taxon>
        <taxon>Testudinidae</taxon>
        <taxon>Gopherus</taxon>
    </lineage>
</organism>
<dbReference type="PANTHER" id="PTHR46947:SF1">
    <property type="entry name" value="WD REPEAT-CONTAINING PROTEIN 73"/>
    <property type="match status" value="1"/>
</dbReference>
<name>A0A452GT98_9SAUR</name>
<reference evidence="1" key="3">
    <citation type="submission" date="2025-09" db="UniProtKB">
        <authorList>
            <consortium name="Ensembl"/>
        </authorList>
    </citation>
    <scope>IDENTIFICATION</scope>
</reference>
<sequence>MAGESAEDWLVESLRLYNDLHVFELQEPTRVIEWIGEKSVCVAGYENSRRNEILQLLLPQKLCVKEKQGLCPERDFKVERGGFSDRPVYSLRHVPDTSLLVTSGPPDSSLQVWQLAAEDTDVIKSVSTIPTGNDSKKPWAKIATTLARTSCVLHGSRVNNVQITEIESKKNIYTADPTPKGQHLYCQSQWLSDVQQLGLVVLGALGSAASSNSDEVSGLEFLDCNTWLACCVKGQLCLADVRQPQNPLGDTSVPSALSGEQWCMDVSSGLQGSDVNAPTIARLSSGGQLTLTDLRNIPKPLKSARCKVSAASQSAEFLCVSWAPVLDGCLAVSGFNGTVHIYDTRSWPVSGGEAESVFSHKGHIFSGMDNSSDFPLVTTHAWHPWKPRMLLSAASDGSLHVWDWAESHKDS</sequence>
<dbReference type="Ensembl" id="ENSGAGT00000006087.1">
    <property type="protein sequence ID" value="ENSGAGP00000005225.1"/>
    <property type="gene ID" value="ENSGAGG00000004244.1"/>
</dbReference>
<dbReference type="SUPFAM" id="SSF50978">
    <property type="entry name" value="WD40 repeat-like"/>
    <property type="match status" value="1"/>
</dbReference>
<dbReference type="STRING" id="38772.ENSGAGP00000005225"/>
<dbReference type="Proteomes" id="UP000291020">
    <property type="component" value="Unassembled WGS sequence"/>
</dbReference>
<dbReference type="InterPro" id="IPR036322">
    <property type="entry name" value="WD40_repeat_dom_sf"/>
</dbReference>
<proteinExistence type="predicted"/>